<dbReference type="Pfam" id="PF01687">
    <property type="entry name" value="Flavokinase"/>
    <property type="match status" value="1"/>
</dbReference>
<dbReference type="AlphaFoldDB" id="A0A0R2HE38"/>
<evidence type="ECO:0000256" key="13">
    <source>
        <dbReference type="ARBA" id="ARBA00047880"/>
    </source>
</evidence>
<feature type="domain" description="Riboflavin kinase" evidence="16">
    <location>
        <begin position="175"/>
        <end position="299"/>
    </location>
</feature>
<dbReference type="UniPathway" id="UPA00276">
    <property type="reaction ID" value="UER00406"/>
</dbReference>
<evidence type="ECO:0000313" key="18">
    <source>
        <dbReference type="Proteomes" id="UP000051841"/>
    </source>
</evidence>
<dbReference type="SUPFAM" id="SSF82114">
    <property type="entry name" value="Riboflavin kinase-like"/>
    <property type="match status" value="1"/>
</dbReference>
<dbReference type="PANTHER" id="PTHR22749">
    <property type="entry name" value="RIBOFLAVIN KINASE/FMN ADENYLYLTRANSFERASE"/>
    <property type="match status" value="1"/>
</dbReference>
<dbReference type="GO" id="GO:0005524">
    <property type="term" value="F:ATP binding"/>
    <property type="evidence" value="ECO:0007669"/>
    <property type="project" value="UniProtKB-UniRule"/>
</dbReference>
<accession>A0A0R2HE38</accession>
<comment type="similarity">
    <text evidence="15">Belongs to the ribF family.</text>
</comment>
<dbReference type="NCBIfam" id="TIGR00125">
    <property type="entry name" value="cyt_tran_rel"/>
    <property type="match status" value="1"/>
</dbReference>
<evidence type="ECO:0000256" key="14">
    <source>
        <dbReference type="ARBA" id="ARBA00049494"/>
    </source>
</evidence>
<keyword evidence="10 15" id="KW-0274">FAD</keyword>
<protein>
    <recommendedName>
        <fullName evidence="15">Riboflavin biosynthesis protein</fullName>
    </recommendedName>
    <domain>
        <recommendedName>
            <fullName evidence="15">Riboflavin kinase</fullName>
            <ecNumber evidence="15">2.7.1.26</ecNumber>
        </recommendedName>
        <alternativeName>
            <fullName evidence="15">Flavokinase</fullName>
        </alternativeName>
    </domain>
    <domain>
        <recommendedName>
            <fullName evidence="15">FMN adenylyltransferase</fullName>
            <ecNumber evidence="15">2.7.7.2</ecNumber>
        </recommendedName>
        <alternativeName>
            <fullName evidence="15">FAD pyrophosphorylase</fullName>
        </alternativeName>
        <alternativeName>
            <fullName evidence="15">FAD synthase</fullName>
        </alternativeName>
    </domain>
</protein>
<evidence type="ECO:0000256" key="7">
    <source>
        <dbReference type="ARBA" id="ARBA00022695"/>
    </source>
</evidence>
<dbReference type="GO" id="GO:0009231">
    <property type="term" value="P:riboflavin biosynthetic process"/>
    <property type="evidence" value="ECO:0007669"/>
    <property type="project" value="InterPro"/>
</dbReference>
<dbReference type="EC" id="2.7.1.26" evidence="15"/>
<comment type="pathway">
    <text evidence="2 15">Cofactor biosynthesis; FAD biosynthesis; FAD from FMN: step 1/1.</text>
</comment>
<dbReference type="InterPro" id="IPR004821">
    <property type="entry name" value="Cyt_trans-like"/>
</dbReference>
<evidence type="ECO:0000256" key="1">
    <source>
        <dbReference type="ARBA" id="ARBA00002121"/>
    </source>
</evidence>
<keyword evidence="12" id="KW-0511">Multifunctional enzyme</keyword>
<dbReference type="SUPFAM" id="SSF52374">
    <property type="entry name" value="Nucleotidylyl transferase"/>
    <property type="match status" value="1"/>
</dbReference>
<dbReference type="EMBL" id="JQBL01000002">
    <property type="protein sequence ID" value="KRN51299.1"/>
    <property type="molecule type" value="Genomic_DNA"/>
</dbReference>
<keyword evidence="9 15" id="KW-0418">Kinase</keyword>
<dbReference type="GO" id="GO:0006747">
    <property type="term" value="P:FAD biosynthetic process"/>
    <property type="evidence" value="ECO:0007669"/>
    <property type="project" value="UniProtKB-UniRule"/>
</dbReference>
<dbReference type="InterPro" id="IPR015864">
    <property type="entry name" value="FAD_synthase"/>
</dbReference>
<evidence type="ECO:0000256" key="3">
    <source>
        <dbReference type="ARBA" id="ARBA00005201"/>
    </source>
</evidence>
<keyword evidence="11 15" id="KW-0067">ATP-binding</keyword>
<dbReference type="GO" id="GO:0003919">
    <property type="term" value="F:FMN adenylyltransferase activity"/>
    <property type="evidence" value="ECO:0007669"/>
    <property type="project" value="UniProtKB-UniRule"/>
</dbReference>
<comment type="catalytic activity">
    <reaction evidence="13 15">
        <text>riboflavin + ATP = FMN + ADP + H(+)</text>
        <dbReference type="Rhea" id="RHEA:14357"/>
        <dbReference type="ChEBI" id="CHEBI:15378"/>
        <dbReference type="ChEBI" id="CHEBI:30616"/>
        <dbReference type="ChEBI" id="CHEBI:57986"/>
        <dbReference type="ChEBI" id="CHEBI:58210"/>
        <dbReference type="ChEBI" id="CHEBI:456216"/>
        <dbReference type="EC" id="2.7.1.26"/>
    </reaction>
</comment>
<dbReference type="RefSeq" id="WP_029070312.1">
    <property type="nucleotide sequence ID" value="NZ_JNKN01000005.1"/>
</dbReference>
<dbReference type="FunFam" id="2.40.30.30:FF:000003">
    <property type="entry name" value="Riboflavin biosynthesis protein"/>
    <property type="match status" value="1"/>
</dbReference>
<evidence type="ECO:0000313" key="17">
    <source>
        <dbReference type="EMBL" id="KRN51299.1"/>
    </source>
</evidence>
<keyword evidence="6 15" id="KW-0808">Transferase</keyword>
<keyword evidence="5 15" id="KW-0288">FMN</keyword>
<dbReference type="Gene3D" id="2.40.30.30">
    <property type="entry name" value="Riboflavin kinase-like"/>
    <property type="match status" value="1"/>
</dbReference>
<dbReference type="CDD" id="cd02064">
    <property type="entry name" value="FAD_synthetase_N"/>
    <property type="match status" value="1"/>
</dbReference>
<evidence type="ECO:0000256" key="2">
    <source>
        <dbReference type="ARBA" id="ARBA00004726"/>
    </source>
</evidence>
<dbReference type="PATRIC" id="fig|1410657.5.peg.802"/>
<keyword evidence="18" id="KW-1185">Reference proteome</keyword>
<dbReference type="GO" id="GO:0008531">
    <property type="term" value="F:riboflavin kinase activity"/>
    <property type="evidence" value="ECO:0007669"/>
    <property type="project" value="UniProtKB-UniRule"/>
</dbReference>
<dbReference type="InterPro" id="IPR023465">
    <property type="entry name" value="Riboflavin_kinase_dom_sf"/>
</dbReference>
<evidence type="ECO:0000256" key="6">
    <source>
        <dbReference type="ARBA" id="ARBA00022679"/>
    </source>
</evidence>
<sequence>MNVIYLDKEYLTDEHYALALGFFDGLHQGHLALVDEVKKIADEKHLKSAIMTFDRHPLSLLKNEKCQSLISSNDRIELLADMGIDTLFVIRFTMDVAKLSPQAFIDQYLKHVDHLVVGFDFHFGHKNKGDVSSLSHQHFEVSVIAPIMYDEKRKVSSTLIKELLTSGNVEEANRLLTRPFSIRGEVVHGKKRGRTIGYPTANVDFDSYYVIRRGVYGVRVKLNDSVYYGMGNVGINPTFNELSNDLLEVHIFDLDEDLYGKTIKVEFIKFIRDEKTFSNIEELKLQLKKDEEQIKKTLTITKYSI</sequence>
<reference evidence="17 18" key="1">
    <citation type="journal article" date="2015" name="Genome Announc.">
        <title>Expanding the biotechnology potential of lactobacilli through comparative genomics of 213 strains and associated genera.</title>
        <authorList>
            <person name="Sun Z."/>
            <person name="Harris H.M."/>
            <person name="McCann A."/>
            <person name="Guo C."/>
            <person name="Argimon S."/>
            <person name="Zhang W."/>
            <person name="Yang X."/>
            <person name="Jeffery I.B."/>
            <person name="Cooney J.C."/>
            <person name="Kagawa T.F."/>
            <person name="Liu W."/>
            <person name="Song Y."/>
            <person name="Salvetti E."/>
            <person name="Wrobel A."/>
            <person name="Rasinkangas P."/>
            <person name="Parkhill J."/>
            <person name="Rea M.C."/>
            <person name="O'Sullivan O."/>
            <person name="Ritari J."/>
            <person name="Douillard F.P."/>
            <person name="Paul Ross R."/>
            <person name="Yang R."/>
            <person name="Briner A.E."/>
            <person name="Felis G.E."/>
            <person name="de Vos W.M."/>
            <person name="Barrangou R."/>
            <person name="Klaenhammer T.R."/>
            <person name="Caufield P.W."/>
            <person name="Cui Y."/>
            <person name="Zhang H."/>
            <person name="O'Toole P.W."/>
        </authorList>
    </citation>
    <scope>NUCLEOTIDE SEQUENCE [LARGE SCALE GENOMIC DNA]</scope>
    <source>
        <strain evidence="17 18">DSM 20405</strain>
    </source>
</reference>
<dbReference type="NCBIfam" id="NF004162">
    <property type="entry name" value="PRK05627.1-5"/>
    <property type="match status" value="1"/>
</dbReference>
<dbReference type="Pfam" id="PF06574">
    <property type="entry name" value="FAD_syn"/>
    <property type="match status" value="1"/>
</dbReference>
<dbReference type="Proteomes" id="UP000051841">
    <property type="component" value="Unassembled WGS sequence"/>
</dbReference>
<dbReference type="InterPro" id="IPR014729">
    <property type="entry name" value="Rossmann-like_a/b/a_fold"/>
</dbReference>
<evidence type="ECO:0000256" key="12">
    <source>
        <dbReference type="ARBA" id="ARBA00023268"/>
    </source>
</evidence>
<dbReference type="InterPro" id="IPR023468">
    <property type="entry name" value="Riboflavin_kinase"/>
</dbReference>
<dbReference type="EC" id="2.7.7.2" evidence="15"/>
<dbReference type="NCBIfam" id="TIGR00083">
    <property type="entry name" value="ribF"/>
    <property type="match status" value="1"/>
</dbReference>
<dbReference type="PANTHER" id="PTHR22749:SF6">
    <property type="entry name" value="RIBOFLAVIN KINASE"/>
    <property type="match status" value="1"/>
</dbReference>
<evidence type="ECO:0000256" key="11">
    <source>
        <dbReference type="ARBA" id="ARBA00022840"/>
    </source>
</evidence>
<keyword evidence="4 15" id="KW-0285">Flavoprotein</keyword>
<evidence type="ECO:0000256" key="10">
    <source>
        <dbReference type="ARBA" id="ARBA00022827"/>
    </source>
</evidence>
<dbReference type="InterPro" id="IPR015865">
    <property type="entry name" value="Riboflavin_kinase_bac/euk"/>
</dbReference>
<dbReference type="GO" id="GO:0009398">
    <property type="term" value="P:FMN biosynthetic process"/>
    <property type="evidence" value="ECO:0007669"/>
    <property type="project" value="UniProtKB-UniRule"/>
</dbReference>
<organism evidence="17 18">
    <name type="scientific">Kandleria vitulina DSM 20405</name>
    <dbReference type="NCBI Taxonomy" id="1410657"/>
    <lineage>
        <taxon>Bacteria</taxon>
        <taxon>Bacillati</taxon>
        <taxon>Bacillota</taxon>
        <taxon>Erysipelotrichia</taxon>
        <taxon>Erysipelotrichales</taxon>
        <taxon>Coprobacillaceae</taxon>
        <taxon>Kandleria</taxon>
    </lineage>
</organism>
<dbReference type="Gene3D" id="3.40.50.620">
    <property type="entry name" value="HUPs"/>
    <property type="match status" value="1"/>
</dbReference>
<evidence type="ECO:0000256" key="9">
    <source>
        <dbReference type="ARBA" id="ARBA00022777"/>
    </source>
</evidence>
<keyword evidence="8 15" id="KW-0547">Nucleotide-binding</keyword>
<proteinExistence type="inferred from homology"/>
<evidence type="ECO:0000256" key="8">
    <source>
        <dbReference type="ARBA" id="ARBA00022741"/>
    </source>
</evidence>
<comment type="pathway">
    <text evidence="3 15">Cofactor biosynthesis; FMN biosynthesis; FMN from riboflavin (ATP route): step 1/1.</text>
</comment>
<dbReference type="PIRSF" id="PIRSF004491">
    <property type="entry name" value="FAD_Synth"/>
    <property type="match status" value="1"/>
</dbReference>
<dbReference type="UniPathway" id="UPA00277">
    <property type="reaction ID" value="UER00407"/>
</dbReference>
<keyword evidence="7 15" id="KW-0548">Nucleotidyltransferase</keyword>
<dbReference type="InterPro" id="IPR002606">
    <property type="entry name" value="Riboflavin_kinase_bac"/>
</dbReference>
<evidence type="ECO:0000256" key="5">
    <source>
        <dbReference type="ARBA" id="ARBA00022643"/>
    </source>
</evidence>
<evidence type="ECO:0000256" key="15">
    <source>
        <dbReference type="PIRNR" id="PIRNR004491"/>
    </source>
</evidence>
<comment type="catalytic activity">
    <reaction evidence="14 15">
        <text>FMN + ATP + H(+) = FAD + diphosphate</text>
        <dbReference type="Rhea" id="RHEA:17237"/>
        <dbReference type="ChEBI" id="CHEBI:15378"/>
        <dbReference type="ChEBI" id="CHEBI:30616"/>
        <dbReference type="ChEBI" id="CHEBI:33019"/>
        <dbReference type="ChEBI" id="CHEBI:57692"/>
        <dbReference type="ChEBI" id="CHEBI:58210"/>
        <dbReference type="EC" id="2.7.7.2"/>
    </reaction>
</comment>
<comment type="function">
    <text evidence="1">Catalyzes the phosphorylation of riboflavin to FMN followed by the adenylation of FMN to FAD.</text>
</comment>
<dbReference type="SMART" id="SM00904">
    <property type="entry name" value="Flavokinase"/>
    <property type="match status" value="1"/>
</dbReference>
<comment type="caution">
    <text evidence="17">The sequence shown here is derived from an EMBL/GenBank/DDBJ whole genome shotgun (WGS) entry which is preliminary data.</text>
</comment>
<dbReference type="FunFam" id="3.40.50.620:FF:000021">
    <property type="entry name" value="Riboflavin biosynthesis protein"/>
    <property type="match status" value="1"/>
</dbReference>
<gene>
    <name evidence="17" type="ORF">IV49_GL000768</name>
</gene>
<evidence type="ECO:0000256" key="4">
    <source>
        <dbReference type="ARBA" id="ARBA00022630"/>
    </source>
</evidence>
<name>A0A0R2HE38_9FIRM</name>
<evidence type="ECO:0000259" key="16">
    <source>
        <dbReference type="SMART" id="SM00904"/>
    </source>
</evidence>